<reference evidence="1 2" key="1">
    <citation type="submission" date="2022-11" db="EMBL/GenBank/DDBJ databases">
        <title>Spartinivicinus poritis sp. nov., isolated from scleractinian coral Porites lutea.</title>
        <authorList>
            <person name="Zhang G."/>
            <person name="Cai L."/>
            <person name="Wei Q."/>
        </authorList>
    </citation>
    <scope>NUCLEOTIDE SEQUENCE [LARGE SCALE GENOMIC DNA]</scope>
    <source>
        <strain evidence="1 2">A2-2</strain>
    </source>
</reference>
<comment type="caution">
    <text evidence="1">The sequence shown here is derived from an EMBL/GenBank/DDBJ whole genome shotgun (WGS) entry which is preliminary data.</text>
</comment>
<sequence length="53" mass="5848">MNNLKNTENTNEEVRSLTEEEVLLASGGACRTELKVTYRGGEKDAEAVLVCDF</sequence>
<accession>A0ABT5UF84</accession>
<dbReference type="EMBL" id="JAPMOU010000050">
    <property type="protein sequence ID" value="MDE1465041.1"/>
    <property type="molecule type" value="Genomic_DNA"/>
</dbReference>
<evidence type="ECO:0000313" key="2">
    <source>
        <dbReference type="Proteomes" id="UP001528823"/>
    </source>
</evidence>
<evidence type="ECO:0000313" key="1">
    <source>
        <dbReference type="EMBL" id="MDE1465041.1"/>
    </source>
</evidence>
<protein>
    <submittedName>
        <fullName evidence="1">Uncharacterized protein</fullName>
    </submittedName>
</protein>
<proteinExistence type="predicted"/>
<dbReference type="Proteomes" id="UP001528823">
    <property type="component" value="Unassembled WGS sequence"/>
</dbReference>
<organism evidence="1 2">
    <name type="scientific">Spartinivicinus poritis</name>
    <dbReference type="NCBI Taxonomy" id="2994640"/>
    <lineage>
        <taxon>Bacteria</taxon>
        <taxon>Pseudomonadati</taxon>
        <taxon>Pseudomonadota</taxon>
        <taxon>Gammaproteobacteria</taxon>
        <taxon>Oceanospirillales</taxon>
        <taxon>Zooshikellaceae</taxon>
        <taxon>Spartinivicinus</taxon>
    </lineage>
</organism>
<gene>
    <name evidence="1" type="ORF">ORQ98_24065</name>
</gene>
<name>A0ABT5UF84_9GAMM</name>
<keyword evidence="2" id="KW-1185">Reference proteome</keyword>
<dbReference type="RefSeq" id="WP_274691352.1">
    <property type="nucleotide sequence ID" value="NZ_JAPMOU010000050.1"/>
</dbReference>